<keyword evidence="2" id="KW-1185">Reference proteome</keyword>
<accession>A0ACB9J3D6</accession>
<organism evidence="1 2">
    <name type="scientific">Smallanthus sonchifolius</name>
    <dbReference type="NCBI Taxonomy" id="185202"/>
    <lineage>
        <taxon>Eukaryota</taxon>
        <taxon>Viridiplantae</taxon>
        <taxon>Streptophyta</taxon>
        <taxon>Embryophyta</taxon>
        <taxon>Tracheophyta</taxon>
        <taxon>Spermatophyta</taxon>
        <taxon>Magnoliopsida</taxon>
        <taxon>eudicotyledons</taxon>
        <taxon>Gunneridae</taxon>
        <taxon>Pentapetalae</taxon>
        <taxon>asterids</taxon>
        <taxon>campanulids</taxon>
        <taxon>Asterales</taxon>
        <taxon>Asteraceae</taxon>
        <taxon>Asteroideae</taxon>
        <taxon>Heliantheae alliance</taxon>
        <taxon>Millerieae</taxon>
        <taxon>Smallanthus</taxon>
    </lineage>
</organism>
<reference evidence="2" key="1">
    <citation type="journal article" date="2022" name="Mol. Ecol. Resour.">
        <title>The genomes of chicory, endive, great burdock and yacon provide insights into Asteraceae palaeo-polyploidization history and plant inulin production.</title>
        <authorList>
            <person name="Fan W."/>
            <person name="Wang S."/>
            <person name="Wang H."/>
            <person name="Wang A."/>
            <person name="Jiang F."/>
            <person name="Liu H."/>
            <person name="Zhao H."/>
            <person name="Xu D."/>
            <person name="Zhang Y."/>
        </authorList>
    </citation>
    <scope>NUCLEOTIDE SEQUENCE [LARGE SCALE GENOMIC DNA]</scope>
    <source>
        <strain evidence="2">cv. Yunnan</strain>
    </source>
</reference>
<evidence type="ECO:0000313" key="1">
    <source>
        <dbReference type="EMBL" id="KAI3815034.1"/>
    </source>
</evidence>
<proteinExistence type="predicted"/>
<sequence>MNYYLVNGVNVKGKSAFVALSILQGSSETSVNIISIKVQRQLVSKTLVFYRPKQMENGNAKVGYVRLKGFNALASKDLVTDPRDNLDGLVHEGVEIAKLFSMKGDNGVCHVYVDKSADMEMAKNIALDAKTDYPAVCNAMETLLVHKDLMENGGVNALLIELQTKGRYNHQQDLCSIVRGNGQVVDNDKGVVYTHREQTLESL</sequence>
<evidence type="ECO:0000313" key="2">
    <source>
        <dbReference type="Proteomes" id="UP001056120"/>
    </source>
</evidence>
<reference evidence="1 2" key="2">
    <citation type="journal article" date="2022" name="Mol. Ecol. Resour.">
        <title>The genomes of chicory, endive, great burdock and yacon provide insights into Asteraceae paleo-polyploidization history and plant inulin production.</title>
        <authorList>
            <person name="Fan W."/>
            <person name="Wang S."/>
            <person name="Wang H."/>
            <person name="Wang A."/>
            <person name="Jiang F."/>
            <person name="Liu H."/>
            <person name="Zhao H."/>
            <person name="Xu D."/>
            <person name="Zhang Y."/>
        </authorList>
    </citation>
    <scope>NUCLEOTIDE SEQUENCE [LARGE SCALE GENOMIC DNA]</scope>
    <source>
        <strain evidence="2">cv. Yunnan</strain>
        <tissue evidence="1">Leaves</tissue>
    </source>
</reference>
<comment type="caution">
    <text evidence="1">The sequence shown here is derived from an EMBL/GenBank/DDBJ whole genome shotgun (WGS) entry which is preliminary data.</text>
</comment>
<name>A0ACB9J3D6_9ASTR</name>
<dbReference type="EMBL" id="CM042022">
    <property type="protein sequence ID" value="KAI3815034.1"/>
    <property type="molecule type" value="Genomic_DNA"/>
</dbReference>
<gene>
    <name evidence="1" type="ORF">L1987_14686</name>
</gene>
<protein>
    <submittedName>
        <fullName evidence="1">Uncharacterized protein</fullName>
    </submittedName>
</protein>
<dbReference type="Proteomes" id="UP001056120">
    <property type="component" value="Linkage Group LG05"/>
</dbReference>